<protein>
    <submittedName>
        <fullName evidence="1">Uncharacterized protein</fullName>
    </submittedName>
</protein>
<reference evidence="1 2" key="1">
    <citation type="journal article" date="2019" name="Int. J. Syst. Evol. Microbiol.">
        <title>The Global Catalogue of Microorganisms (GCM) 10K type strain sequencing project: providing services to taxonomists for standard genome sequencing and annotation.</title>
        <authorList>
            <consortium name="The Broad Institute Genomics Platform"/>
            <consortium name="The Broad Institute Genome Sequencing Center for Infectious Disease"/>
            <person name="Wu L."/>
            <person name="Ma J."/>
        </authorList>
    </citation>
    <scope>NUCLEOTIDE SEQUENCE [LARGE SCALE GENOMIC DNA]</scope>
    <source>
        <strain evidence="1 2">CGMCC 1.12553</strain>
    </source>
</reference>
<name>A0ABD5P8U1_9EURY</name>
<accession>A0ABD5P8U1</accession>
<dbReference type="Proteomes" id="UP001595921">
    <property type="component" value="Unassembled WGS sequence"/>
</dbReference>
<organism evidence="1 2">
    <name type="scientific">Halobium salinum</name>
    <dbReference type="NCBI Taxonomy" id="1364940"/>
    <lineage>
        <taxon>Archaea</taxon>
        <taxon>Methanobacteriati</taxon>
        <taxon>Methanobacteriota</taxon>
        <taxon>Stenosarchaea group</taxon>
        <taxon>Halobacteria</taxon>
        <taxon>Halobacteriales</taxon>
        <taxon>Haloferacaceae</taxon>
        <taxon>Halobium</taxon>
    </lineage>
</organism>
<keyword evidence="2" id="KW-1185">Reference proteome</keyword>
<proteinExistence type="predicted"/>
<comment type="caution">
    <text evidence="1">The sequence shown here is derived from an EMBL/GenBank/DDBJ whole genome shotgun (WGS) entry which is preliminary data.</text>
</comment>
<sequence>MSLADTTVDAVNDWTNWMTADGLVSDGTEPGPFLGGAETVLTPDLLDGEPVTQYVHVDLHPGEYAWVAEVPDPVDKGLTAAFSVSAKNSAGGGPVCAAR</sequence>
<dbReference type="RefSeq" id="WP_267622397.1">
    <property type="nucleotide sequence ID" value="NZ_JAODIW010000006.1"/>
</dbReference>
<evidence type="ECO:0000313" key="2">
    <source>
        <dbReference type="Proteomes" id="UP001595921"/>
    </source>
</evidence>
<dbReference type="EMBL" id="JBHSDS010000003">
    <property type="protein sequence ID" value="MFC4357302.1"/>
    <property type="molecule type" value="Genomic_DNA"/>
</dbReference>
<dbReference type="AlphaFoldDB" id="A0ABD5P8U1"/>
<gene>
    <name evidence="1" type="ORF">ACFO0N_04985</name>
</gene>
<evidence type="ECO:0000313" key="1">
    <source>
        <dbReference type="EMBL" id="MFC4357302.1"/>
    </source>
</evidence>